<dbReference type="GO" id="GO:0005315">
    <property type="term" value="F:phosphate transmembrane transporter activity"/>
    <property type="evidence" value="ECO:0007669"/>
    <property type="project" value="InterPro"/>
</dbReference>
<evidence type="ECO:0000256" key="6">
    <source>
        <dbReference type="ARBA" id="ARBA00022840"/>
    </source>
</evidence>
<dbReference type="InterPro" id="IPR017871">
    <property type="entry name" value="ABC_transporter-like_CS"/>
</dbReference>
<evidence type="ECO:0000259" key="9">
    <source>
        <dbReference type="PROSITE" id="PS50893"/>
    </source>
</evidence>
<evidence type="ECO:0000256" key="8">
    <source>
        <dbReference type="ARBA" id="ARBA00023136"/>
    </source>
</evidence>
<dbReference type="GO" id="GO:0035435">
    <property type="term" value="P:phosphate ion transmembrane transport"/>
    <property type="evidence" value="ECO:0007669"/>
    <property type="project" value="InterPro"/>
</dbReference>
<dbReference type="SUPFAM" id="SSF52540">
    <property type="entry name" value="P-loop containing nucleoside triphosphate hydrolases"/>
    <property type="match status" value="1"/>
</dbReference>
<dbReference type="NCBIfam" id="TIGR00972">
    <property type="entry name" value="3a0107s01c2"/>
    <property type="match status" value="1"/>
</dbReference>
<dbReference type="InterPro" id="IPR003593">
    <property type="entry name" value="AAA+_ATPase"/>
</dbReference>
<dbReference type="Proteomes" id="UP000253934">
    <property type="component" value="Unassembled WGS sequence"/>
</dbReference>
<evidence type="ECO:0000313" key="11">
    <source>
        <dbReference type="Proteomes" id="UP000253934"/>
    </source>
</evidence>
<evidence type="ECO:0000256" key="7">
    <source>
        <dbReference type="ARBA" id="ARBA00022967"/>
    </source>
</evidence>
<keyword evidence="3" id="KW-0997">Cell inner membrane</keyword>
<keyword evidence="5" id="KW-0547">Nucleotide-binding</keyword>
<keyword evidence="8" id="KW-0472">Membrane</keyword>
<keyword evidence="2" id="KW-1003">Cell membrane</keyword>
<evidence type="ECO:0000256" key="4">
    <source>
        <dbReference type="ARBA" id="ARBA00022592"/>
    </source>
</evidence>
<dbReference type="GO" id="GO:0016020">
    <property type="term" value="C:membrane"/>
    <property type="evidence" value="ECO:0007669"/>
    <property type="project" value="InterPro"/>
</dbReference>
<evidence type="ECO:0000256" key="2">
    <source>
        <dbReference type="ARBA" id="ARBA00022475"/>
    </source>
</evidence>
<gene>
    <name evidence="10" type="ORF">DCC88_07020</name>
</gene>
<dbReference type="InterPro" id="IPR003439">
    <property type="entry name" value="ABC_transporter-like_ATP-bd"/>
</dbReference>
<dbReference type="InterPro" id="IPR005670">
    <property type="entry name" value="PstB-like"/>
</dbReference>
<dbReference type="GO" id="GO:0005524">
    <property type="term" value="F:ATP binding"/>
    <property type="evidence" value="ECO:0007669"/>
    <property type="project" value="UniProtKB-KW"/>
</dbReference>
<evidence type="ECO:0000313" key="10">
    <source>
        <dbReference type="EMBL" id="RDB36037.1"/>
    </source>
</evidence>
<dbReference type="SMART" id="SM00382">
    <property type="entry name" value="AAA"/>
    <property type="match status" value="1"/>
</dbReference>
<dbReference type="AlphaFoldDB" id="A0A369KT79"/>
<dbReference type="PROSITE" id="PS50893">
    <property type="entry name" value="ABC_TRANSPORTER_2"/>
    <property type="match status" value="1"/>
</dbReference>
<name>A0A369KT79_9BACT</name>
<dbReference type="GO" id="GO:0016887">
    <property type="term" value="F:ATP hydrolysis activity"/>
    <property type="evidence" value="ECO:0007669"/>
    <property type="project" value="InterPro"/>
</dbReference>
<comment type="caution">
    <text evidence="10">The sequence shown here is derived from an EMBL/GenBank/DDBJ whole genome shotgun (WGS) entry which is preliminary data.</text>
</comment>
<dbReference type="InterPro" id="IPR027417">
    <property type="entry name" value="P-loop_NTPase"/>
</dbReference>
<keyword evidence="1" id="KW-0813">Transport</keyword>
<dbReference type="Gene3D" id="3.40.50.300">
    <property type="entry name" value="P-loop containing nucleotide triphosphate hydrolases"/>
    <property type="match status" value="1"/>
</dbReference>
<keyword evidence="7" id="KW-1278">Translocase</keyword>
<keyword evidence="4" id="KW-0592">Phosphate transport</keyword>
<proteinExistence type="predicted"/>
<dbReference type="RefSeq" id="WP_338634827.1">
    <property type="nucleotide sequence ID" value="NZ_CP146516.1"/>
</dbReference>
<evidence type="ECO:0000256" key="1">
    <source>
        <dbReference type="ARBA" id="ARBA00022448"/>
    </source>
</evidence>
<dbReference type="CDD" id="cd03260">
    <property type="entry name" value="ABC_PstB_phosphate_transporter"/>
    <property type="match status" value="1"/>
</dbReference>
<reference evidence="10" key="1">
    <citation type="submission" date="2018-04" db="EMBL/GenBank/DDBJ databases">
        <title>Draft genome sequence of the Candidatus Spirobacillus cienkowskii, a pathogen of freshwater Daphnia species, reconstructed from hemolymph metagenomic reads.</title>
        <authorList>
            <person name="Bresciani L."/>
            <person name="Lemos L.N."/>
            <person name="Wale N."/>
            <person name="Lin J.Y."/>
            <person name="Fernandes G.R."/>
            <person name="Duffy M.A."/>
            <person name="Rodrigues J.M."/>
        </authorList>
    </citation>
    <scope>NUCLEOTIDE SEQUENCE [LARGE SCALE GENOMIC DNA]</scope>
    <source>
        <strain evidence="10">Binning01</strain>
    </source>
</reference>
<accession>A0A369KT79</accession>
<dbReference type="PANTHER" id="PTHR43423:SF3">
    <property type="entry name" value="PHOSPHATE IMPORT ATP-BINDING PROTEIN PSTB"/>
    <property type="match status" value="1"/>
</dbReference>
<feature type="domain" description="ABC transporter" evidence="9">
    <location>
        <begin position="40"/>
        <end position="281"/>
    </location>
</feature>
<evidence type="ECO:0000256" key="5">
    <source>
        <dbReference type="ARBA" id="ARBA00022741"/>
    </source>
</evidence>
<protein>
    <submittedName>
        <fullName evidence="10">Phosphate ABC transporter ATP-binding protein PstB</fullName>
    </submittedName>
</protein>
<organism evidence="10 11">
    <name type="scientific">Spirobacillus cienkowskii</name>
    <dbReference type="NCBI Taxonomy" id="495820"/>
    <lineage>
        <taxon>Bacteria</taxon>
        <taxon>Pseudomonadati</taxon>
        <taxon>Bdellovibrionota</taxon>
        <taxon>Oligoflexia</taxon>
        <taxon>Silvanigrellales</taxon>
        <taxon>Spirobacillus</taxon>
    </lineage>
</organism>
<evidence type="ECO:0000256" key="3">
    <source>
        <dbReference type="ARBA" id="ARBA00022519"/>
    </source>
</evidence>
<keyword evidence="11" id="KW-1185">Reference proteome</keyword>
<dbReference type="PANTHER" id="PTHR43423">
    <property type="entry name" value="ABC TRANSPORTER I FAMILY MEMBER 17"/>
    <property type="match status" value="1"/>
</dbReference>
<dbReference type="PROSITE" id="PS00211">
    <property type="entry name" value="ABC_TRANSPORTER_1"/>
    <property type="match status" value="1"/>
</dbReference>
<dbReference type="EMBL" id="QOVW01000068">
    <property type="protein sequence ID" value="RDB36037.1"/>
    <property type="molecule type" value="Genomic_DNA"/>
</dbReference>
<keyword evidence="6 10" id="KW-0067">ATP-binding</keyword>
<sequence>MSFFSNIFQCSKHSGKAANAAADSSSNLDNLVVLREGAHISIEDLNFYYGNKHRLKNINISFRKNKITALIGPSGSGKSTLLRTINRIYSLYPEQKAYGNILIQGKNILDSSVDLNELRTKVGMVFQKPTPFPMSIFENISFAVKMHERLSKKDLQQRVEWALRAAALWDEVKDHLHHSGLGLSGGQQQRLCIARTIAVKPEILLLDEPCSALDPISTQKIEQLLFELKKDFTIVMVTHNMQQAMRASDDTVFMSQGEIIEASDTKTFFSNPKDKQSLDYVHGKFG</sequence>
<dbReference type="Pfam" id="PF00005">
    <property type="entry name" value="ABC_tran"/>
    <property type="match status" value="1"/>
</dbReference>